<protein>
    <submittedName>
        <fullName evidence="1">Uncharacterized protein</fullName>
    </submittedName>
</protein>
<dbReference type="HOGENOM" id="CLU_2304736_0_0_0"/>
<reference evidence="2" key="1">
    <citation type="journal article" date="2010" name="Stand. Genomic Sci.">
        <title>Complete genome sequence of 'Thermobaculum terrenum' type strain (YNP1).</title>
        <authorList>
            <person name="Kiss H."/>
            <person name="Cleland D."/>
            <person name="Lapidus A."/>
            <person name="Lucas S."/>
            <person name="Glavina Del Rio T."/>
            <person name="Nolan M."/>
            <person name="Tice H."/>
            <person name="Han C."/>
            <person name="Goodwin L."/>
            <person name="Pitluck S."/>
            <person name="Liolios K."/>
            <person name="Ivanova N."/>
            <person name="Mavromatis K."/>
            <person name="Ovchinnikova G."/>
            <person name="Pati A."/>
            <person name="Chen A."/>
            <person name="Palaniappan K."/>
            <person name="Land M."/>
            <person name="Hauser L."/>
            <person name="Chang Y."/>
            <person name="Jeffries C."/>
            <person name="Lu M."/>
            <person name="Brettin T."/>
            <person name="Detter J."/>
            <person name="Goker M."/>
            <person name="Tindall B."/>
            <person name="Beck B."/>
            <person name="McDermott T."/>
            <person name="Woyke T."/>
            <person name="Bristow J."/>
            <person name="Eisen J."/>
            <person name="Markowitz V."/>
            <person name="Hugenholtz P."/>
            <person name="Kyrpides N."/>
            <person name="Klenk H."/>
            <person name="Cheng J."/>
        </authorList>
    </citation>
    <scope>NUCLEOTIDE SEQUENCE [LARGE SCALE GENOMIC DNA]</scope>
    <source>
        <strain evidence="2">ATCC BAA-798 / YNP1</strain>
    </source>
</reference>
<keyword evidence="2" id="KW-1185">Reference proteome</keyword>
<dbReference type="RefSeq" id="WP_012875920.1">
    <property type="nucleotide sequence ID" value="NC_013526.1"/>
</dbReference>
<sequence>MDRASSTQSIEVRSTSCRHLGRSRRYQFNHDTLDPLCVQCAILYRPVCHRALRIALVAGTILTLINQGELTPMILLKTGLTYAAQYAVSALSVLQANRVP</sequence>
<dbReference type="AlphaFoldDB" id="D1CGL8"/>
<dbReference type="EMBL" id="CP001826">
    <property type="protein sequence ID" value="ACZ42889.1"/>
    <property type="molecule type" value="Genomic_DNA"/>
</dbReference>
<evidence type="ECO:0000313" key="2">
    <source>
        <dbReference type="Proteomes" id="UP000000323"/>
    </source>
</evidence>
<dbReference type="KEGG" id="ttr:Tter_1984"/>
<dbReference type="Proteomes" id="UP000000323">
    <property type="component" value="Chromosome 2"/>
</dbReference>
<proteinExistence type="predicted"/>
<dbReference type="STRING" id="525904.Tter_1984"/>
<accession>D1CGL8</accession>
<gene>
    <name evidence="1" type="ordered locus">Tter_1984</name>
</gene>
<dbReference type="OrthoDB" id="282896at2"/>
<evidence type="ECO:0000313" key="1">
    <source>
        <dbReference type="EMBL" id="ACZ42889.1"/>
    </source>
</evidence>
<name>D1CGL8_THET1</name>
<organism evidence="1 2">
    <name type="scientific">Thermobaculum terrenum (strain ATCC BAA-798 / CCMEE 7001 / YNP1)</name>
    <dbReference type="NCBI Taxonomy" id="525904"/>
    <lineage>
        <taxon>Bacteria</taxon>
        <taxon>Bacillati</taxon>
        <taxon>Chloroflexota</taxon>
        <taxon>Chloroflexia</taxon>
        <taxon>Candidatus Thermobaculales</taxon>
        <taxon>Candidatus Thermobaculaceae</taxon>
        <taxon>Thermobaculum</taxon>
    </lineage>
</organism>